<evidence type="ECO:0000313" key="3">
    <source>
        <dbReference type="EMBL" id="SEU06221.1"/>
    </source>
</evidence>
<evidence type="ECO:0000313" key="4">
    <source>
        <dbReference type="Proteomes" id="UP000183760"/>
    </source>
</evidence>
<keyword evidence="2" id="KW-1133">Transmembrane helix</keyword>
<evidence type="ECO:0000256" key="2">
    <source>
        <dbReference type="SAM" id="Phobius"/>
    </source>
</evidence>
<feature type="compositionally biased region" description="Low complexity" evidence="1">
    <location>
        <begin position="49"/>
        <end position="77"/>
    </location>
</feature>
<protein>
    <recommendedName>
        <fullName evidence="5">Lipoprotein</fullName>
    </recommendedName>
</protein>
<dbReference type="PROSITE" id="PS51257">
    <property type="entry name" value="PROKAR_LIPOPROTEIN"/>
    <property type="match status" value="1"/>
</dbReference>
<evidence type="ECO:0000256" key="1">
    <source>
        <dbReference type="SAM" id="MobiDB-lite"/>
    </source>
</evidence>
<feature type="compositionally biased region" description="Basic and acidic residues" evidence="1">
    <location>
        <begin position="79"/>
        <end position="88"/>
    </location>
</feature>
<organism evidence="3 4">
    <name type="scientific">Myxococcus fulvus</name>
    <dbReference type="NCBI Taxonomy" id="33"/>
    <lineage>
        <taxon>Bacteria</taxon>
        <taxon>Pseudomonadati</taxon>
        <taxon>Myxococcota</taxon>
        <taxon>Myxococcia</taxon>
        <taxon>Myxococcales</taxon>
        <taxon>Cystobacterineae</taxon>
        <taxon>Myxococcaceae</taxon>
        <taxon>Myxococcus</taxon>
    </lineage>
</organism>
<keyword evidence="2" id="KW-0812">Transmembrane</keyword>
<dbReference type="Proteomes" id="UP000183760">
    <property type="component" value="Unassembled WGS sequence"/>
</dbReference>
<feature type="transmembrane region" description="Helical" evidence="2">
    <location>
        <begin position="131"/>
        <end position="152"/>
    </location>
</feature>
<gene>
    <name evidence="3" type="ORF">SAMN05443572_104663</name>
</gene>
<name>A0ABY1CIZ4_MYXFU</name>
<keyword evidence="2" id="KW-0472">Membrane</keyword>
<dbReference type="EMBL" id="FOIB01000004">
    <property type="protein sequence ID" value="SEU06221.1"/>
    <property type="molecule type" value="Genomic_DNA"/>
</dbReference>
<keyword evidence="4" id="KW-1185">Reference proteome</keyword>
<reference evidence="3 4" key="1">
    <citation type="submission" date="2016-10" db="EMBL/GenBank/DDBJ databases">
        <authorList>
            <person name="Varghese N."/>
            <person name="Submissions S."/>
        </authorList>
    </citation>
    <scope>NUCLEOTIDE SEQUENCE [LARGE SCALE GENOMIC DNA]</scope>
    <source>
        <strain evidence="3 4">DSM 16525</strain>
    </source>
</reference>
<accession>A0ABY1CIZ4</accession>
<feature type="region of interest" description="Disordered" evidence="1">
    <location>
        <begin position="21"/>
        <end position="129"/>
    </location>
</feature>
<dbReference type="RefSeq" id="WP_245772334.1">
    <property type="nucleotide sequence ID" value="NZ_BJXR01000017.1"/>
</dbReference>
<sequence length="273" mass="28004">MTTKSSASALGMVVLLAVTGCRTPGAMGNGGMSASEGSSDGSGSGSGSGDSSNGSGDSSNGSGDSSNGSGDSSNESGDSSERTSHSSEEGGSSESRSSDRSETGTSESESGGEGKQSRSETSNSDNKDGRVVSATTVAATVIGLGVVIWRVVAAAERRKGPPPEEVGRAAQVYLQSRTHQLREDLALGAGPTVEDLAAAASIRRENLPTFGRLLRANRRELLAMADTRTLTAERALAWLARVGELARTDPRLDEDRRAFLAVHGEEVAAEVVW</sequence>
<comment type="caution">
    <text evidence="3">The sequence shown here is derived from an EMBL/GenBank/DDBJ whole genome shotgun (WGS) entry which is preliminary data.</text>
</comment>
<proteinExistence type="predicted"/>
<evidence type="ECO:0008006" key="5">
    <source>
        <dbReference type="Google" id="ProtNLM"/>
    </source>
</evidence>